<evidence type="ECO:0000256" key="1">
    <source>
        <dbReference type="ARBA" id="ARBA00005234"/>
    </source>
</evidence>
<evidence type="ECO:0000313" key="7">
    <source>
        <dbReference type="Proteomes" id="UP001341840"/>
    </source>
</evidence>
<feature type="compositionally biased region" description="Acidic residues" evidence="4">
    <location>
        <begin position="129"/>
        <end position="143"/>
    </location>
</feature>
<feature type="compositionally biased region" description="Polar residues" evidence="4">
    <location>
        <begin position="378"/>
        <end position="391"/>
    </location>
</feature>
<reference evidence="6 7" key="1">
    <citation type="journal article" date="2023" name="Plants (Basel)">
        <title>Bridging the Gap: Combining Genomics and Transcriptomics Approaches to Understand Stylosanthes scabra, an Orphan Legume from the Brazilian Caatinga.</title>
        <authorList>
            <person name="Ferreira-Neto J.R.C."/>
            <person name="da Silva M.D."/>
            <person name="Binneck E."/>
            <person name="de Melo N.F."/>
            <person name="da Silva R.H."/>
            <person name="de Melo A.L.T.M."/>
            <person name="Pandolfi V."/>
            <person name="Bustamante F.O."/>
            <person name="Brasileiro-Vidal A.C."/>
            <person name="Benko-Iseppon A.M."/>
        </authorList>
    </citation>
    <scope>NUCLEOTIDE SEQUENCE [LARGE SCALE GENOMIC DNA]</scope>
    <source>
        <tissue evidence="6">Leaves</tissue>
    </source>
</reference>
<dbReference type="Proteomes" id="UP001341840">
    <property type="component" value="Unassembled WGS sequence"/>
</dbReference>
<feature type="domain" description="Ubiquitin-like protease family profile" evidence="5">
    <location>
        <begin position="277"/>
        <end position="320"/>
    </location>
</feature>
<evidence type="ECO:0000256" key="4">
    <source>
        <dbReference type="SAM" id="MobiDB-lite"/>
    </source>
</evidence>
<sequence>MQDLSKSDANVDAQIHEDVQVTPLDSGIEVVHATSAEEELISRELNNNITNPVVQTQGEKTVINQQDSGTQELTLKDWCSKIDPKEDIPTDKEIEDQMNKSIMMVANIALQHGKLGPPPSFKLCPEIDSQPEEEDQQPQEEDEQKLKGKEIEHQGTECKTPAPIIQDDRILMRRRLYKWATKETEYDNYERLFNFKSGKEYGAMRYHFRSLGEKAEVDMTHRVLERYGRNFISATTGLPHDITTLENINPLHYIDENKMKSTPFSSVLDQMRVLAGVETMFPNKTRVVGSHSLLPKYIPVPRQPNAYDCGVYVIKYMDYVNPSILGKRQFSVPIWTEVELQEFREENVERILYHGDNYYRYQAIKAANSATRDPKPSTALQSPYTQLNTADLESGKSDASK</sequence>
<keyword evidence="3" id="KW-0378">Hydrolase</keyword>
<evidence type="ECO:0000313" key="6">
    <source>
        <dbReference type="EMBL" id="MED6144921.1"/>
    </source>
</evidence>
<evidence type="ECO:0000256" key="2">
    <source>
        <dbReference type="ARBA" id="ARBA00022670"/>
    </source>
</evidence>
<comment type="similarity">
    <text evidence="1">Belongs to the peptidase C48 family.</text>
</comment>
<keyword evidence="7" id="KW-1185">Reference proteome</keyword>
<dbReference type="SUPFAM" id="SSF54001">
    <property type="entry name" value="Cysteine proteinases"/>
    <property type="match status" value="1"/>
</dbReference>
<dbReference type="Gene3D" id="1.10.418.20">
    <property type="match status" value="1"/>
</dbReference>
<feature type="region of interest" description="Disordered" evidence="4">
    <location>
        <begin position="370"/>
        <end position="401"/>
    </location>
</feature>
<feature type="region of interest" description="Disordered" evidence="4">
    <location>
        <begin position="117"/>
        <end position="157"/>
    </location>
</feature>
<dbReference type="InterPro" id="IPR003653">
    <property type="entry name" value="Peptidase_C48_C"/>
</dbReference>
<proteinExistence type="inferred from homology"/>
<name>A0ABU6T863_9FABA</name>
<keyword evidence="2" id="KW-0645">Protease</keyword>
<dbReference type="InterPro" id="IPR038765">
    <property type="entry name" value="Papain-like_cys_pep_sf"/>
</dbReference>
<dbReference type="EMBL" id="JASCZI010090684">
    <property type="protein sequence ID" value="MED6144921.1"/>
    <property type="molecule type" value="Genomic_DNA"/>
</dbReference>
<evidence type="ECO:0000259" key="5">
    <source>
        <dbReference type="Pfam" id="PF02902"/>
    </source>
</evidence>
<accession>A0ABU6T863</accession>
<organism evidence="6 7">
    <name type="scientific">Stylosanthes scabra</name>
    <dbReference type="NCBI Taxonomy" id="79078"/>
    <lineage>
        <taxon>Eukaryota</taxon>
        <taxon>Viridiplantae</taxon>
        <taxon>Streptophyta</taxon>
        <taxon>Embryophyta</taxon>
        <taxon>Tracheophyta</taxon>
        <taxon>Spermatophyta</taxon>
        <taxon>Magnoliopsida</taxon>
        <taxon>eudicotyledons</taxon>
        <taxon>Gunneridae</taxon>
        <taxon>Pentapetalae</taxon>
        <taxon>rosids</taxon>
        <taxon>fabids</taxon>
        <taxon>Fabales</taxon>
        <taxon>Fabaceae</taxon>
        <taxon>Papilionoideae</taxon>
        <taxon>50 kb inversion clade</taxon>
        <taxon>dalbergioids sensu lato</taxon>
        <taxon>Dalbergieae</taxon>
        <taxon>Pterocarpus clade</taxon>
        <taxon>Stylosanthes</taxon>
    </lineage>
</organism>
<protein>
    <recommendedName>
        <fullName evidence="5">Ubiquitin-like protease family profile domain-containing protein</fullName>
    </recommendedName>
</protein>
<evidence type="ECO:0000256" key="3">
    <source>
        <dbReference type="ARBA" id="ARBA00022801"/>
    </source>
</evidence>
<dbReference type="Pfam" id="PF02902">
    <property type="entry name" value="Peptidase_C48"/>
    <property type="match status" value="1"/>
</dbReference>
<comment type="caution">
    <text evidence="6">The sequence shown here is derived from an EMBL/GenBank/DDBJ whole genome shotgun (WGS) entry which is preliminary data.</text>
</comment>
<gene>
    <name evidence="6" type="ORF">PIB30_020043</name>
</gene>
<feature type="compositionally biased region" description="Basic and acidic residues" evidence="4">
    <location>
        <begin position="144"/>
        <end position="156"/>
    </location>
</feature>